<dbReference type="Proteomes" id="UP000420562">
    <property type="component" value="Unassembled WGS sequence"/>
</dbReference>
<feature type="region of interest" description="Disordered" evidence="2">
    <location>
        <begin position="269"/>
        <end position="300"/>
    </location>
</feature>
<keyword evidence="1" id="KW-0175">Coiled coil</keyword>
<evidence type="ECO:0000256" key="2">
    <source>
        <dbReference type="SAM" id="MobiDB-lite"/>
    </source>
</evidence>
<evidence type="ECO:0000313" key="4">
    <source>
        <dbReference type="Proteomes" id="UP000420562"/>
    </source>
</evidence>
<organism evidence="3 4">
    <name type="scientific">Oryzomonas japonica</name>
    <dbReference type="NCBI Taxonomy" id="2603858"/>
    <lineage>
        <taxon>Bacteria</taxon>
        <taxon>Pseudomonadati</taxon>
        <taxon>Thermodesulfobacteriota</taxon>
        <taxon>Desulfuromonadia</taxon>
        <taxon>Geobacterales</taxon>
        <taxon>Geobacteraceae</taxon>
        <taxon>Oryzomonas</taxon>
    </lineage>
</organism>
<evidence type="ECO:0000256" key="1">
    <source>
        <dbReference type="SAM" id="Coils"/>
    </source>
</evidence>
<dbReference type="PANTHER" id="PTHR23159:SF31">
    <property type="entry name" value="CENTROSOME-ASSOCIATED PROTEIN CEP250 ISOFORM X1"/>
    <property type="match status" value="1"/>
</dbReference>
<accession>A0A7J4ZN27</accession>
<keyword evidence="4" id="KW-1185">Reference proteome</keyword>
<feature type="region of interest" description="Disordered" evidence="2">
    <location>
        <begin position="122"/>
        <end position="177"/>
    </location>
</feature>
<feature type="compositionally biased region" description="Basic and acidic residues" evidence="2">
    <location>
        <begin position="218"/>
        <end position="237"/>
    </location>
</feature>
<dbReference type="AlphaFoldDB" id="A0A7J4ZN27"/>
<dbReference type="RefSeq" id="WP_151129077.1">
    <property type="nucleotide sequence ID" value="NZ_VZQZ01000009.1"/>
</dbReference>
<protein>
    <submittedName>
        <fullName evidence="3">Uncharacterized protein</fullName>
    </submittedName>
</protein>
<proteinExistence type="predicted"/>
<dbReference type="PANTHER" id="PTHR23159">
    <property type="entry name" value="CENTROSOMAL PROTEIN 2"/>
    <property type="match status" value="1"/>
</dbReference>
<feature type="compositionally biased region" description="Pro residues" evidence="2">
    <location>
        <begin position="161"/>
        <end position="170"/>
    </location>
</feature>
<feature type="region of interest" description="Disordered" evidence="2">
    <location>
        <begin position="218"/>
        <end position="244"/>
    </location>
</feature>
<feature type="compositionally biased region" description="Basic and acidic residues" evidence="2">
    <location>
        <begin position="271"/>
        <end position="300"/>
    </location>
</feature>
<dbReference type="EMBL" id="VZQZ01000009">
    <property type="protein sequence ID" value="KAB0664193.1"/>
    <property type="molecule type" value="Genomic_DNA"/>
</dbReference>
<name>A0A7J4ZN27_9BACT</name>
<sequence length="699" mass="76227">MAFSLNQSLSHIEIKEPHVAEIYRSSNSAVPTEEQCQGHLCEAYVCTARENDVFSVYVAFFDTTTHRPVIFSTTCDTRKPADQKRLVNEALKLTKSMGFDMEPVKLDYSSAMRQVIIHGISVMRPPAPPRGGKQPAKSAAPAVEPPSPAPSPAASSAPAAPAAPPVPDVPSPEVAARSAEIADLRTALKDMERAKAETERMAEQTVTAVKQELERITASHREREKALREELAGREPEGAPESGVAAGLQVELQGKAEALHALEVHLAQESAQRRDAEARAEELDRRREQAEEEAADLRRELDRLHQDAAAERSSAEEHRSKEVASRAAEELAATEREQALRDELAAARHENGVVQGTLMNVMKEQQVLVNEREALRAELAVVKESAGIAWQQDREALEQERADLHASVKRLEKGKREEQQRLETLLAERELELKGARAEQKSLASKLEQVQGEKKVWDTLAGNFKKKAHKAVERLKREKQALEERLKELEHAPAPLAPPPPPVTSVYPLSASQAPLTVERHVESPFAALGLVDTGSGFSGFGSFGGPSAGGGGATFRYAPDVAVISYHSADDIVELYGSANVVQAAPEGRRSQICGAYVCVVEREGKATINLAWHLIDSGEVLICLPEQQPEATADYAPALQDAIFYFESIGFMMDRFELSRNSLRQIKALEKIGICRMEEPAGEAKEDGDGGAIPAAA</sequence>
<gene>
    <name evidence="3" type="ORF">F6V25_13540</name>
</gene>
<reference evidence="3 4" key="1">
    <citation type="submission" date="2019-09" db="EMBL/GenBank/DDBJ databases">
        <title>Geobacter sp. Red96, a novel strain isolated from paddy soil.</title>
        <authorList>
            <person name="Xu Z."/>
            <person name="Masuda Y."/>
            <person name="Itoh H."/>
            <person name="Senoo K."/>
        </authorList>
    </citation>
    <scope>NUCLEOTIDE SEQUENCE [LARGE SCALE GENOMIC DNA]</scope>
    <source>
        <strain evidence="3 4">Red96</strain>
    </source>
</reference>
<evidence type="ECO:0000313" key="3">
    <source>
        <dbReference type="EMBL" id="KAB0664193.1"/>
    </source>
</evidence>
<comment type="caution">
    <text evidence="3">The sequence shown here is derived from an EMBL/GenBank/DDBJ whole genome shotgun (WGS) entry which is preliminary data.</text>
</comment>
<feature type="coiled-coil region" evidence="1">
    <location>
        <begin position="358"/>
        <end position="492"/>
    </location>
</feature>